<dbReference type="Proteomes" id="UP000054623">
    <property type="component" value="Unassembled WGS sequence"/>
</dbReference>
<name>A0A098B2P1_DESHA</name>
<feature type="transmembrane region" description="Helical" evidence="1">
    <location>
        <begin position="38"/>
        <end position="55"/>
    </location>
</feature>
<evidence type="ECO:0000313" key="3">
    <source>
        <dbReference type="EMBL" id="KTE90752.1"/>
    </source>
</evidence>
<reference evidence="3 4" key="2">
    <citation type="submission" date="2015-12" db="EMBL/GenBank/DDBJ databases">
        <title>Draft Genome Sequence of Desulfitobacterium hafniense Strain DH, a Sulfate-reducing Bacterium Isolated from Paddy Soils.</title>
        <authorList>
            <person name="Bao P."/>
            <person name="Zhang X."/>
            <person name="Li G."/>
        </authorList>
    </citation>
    <scope>NUCLEOTIDE SEQUENCE [LARGE SCALE GENOMIC DNA]</scope>
    <source>
        <strain evidence="3 4">DH</strain>
    </source>
</reference>
<evidence type="ECO:0000256" key="1">
    <source>
        <dbReference type="SAM" id="Phobius"/>
    </source>
</evidence>
<accession>A0A098B2P1</accession>
<keyword evidence="1" id="KW-0472">Membrane</keyword>
<dbReference type="EMBL" id="LOCK01000034">
    <property type="protein sequence ID" value="KTE90752.1"/>
    <property type="molecule type" value="Genomic_DNA"/>
</dbReference>
<dbReference type="EMBL" id="LK996017">
    <property type="protein sequence ID" value="CDX02627.1"/>
    <property type="molecule type" value="Genomic_DNA"/>
</dbReference>
<sequence>MKKLGFIIQILGLIYMLGIAILSFSTNPPFPMFTPDSISINVIPGVVLIVLGFFLKGKKRKE</sequence>
<gene>
    <name evidence="3" type="ORF">AT727_23810</name>
    <name evidence="2" type="ORF">DPCES_2740</name>
</gene>
<feature type="transmembrane region" description="Helical" evidence="1">
    <location>
        <begin position="7"/>
        <end position="26"/>
    </location>
</feature>
<evidence type="ECO:0000313" key="2">
    <source>
        <dbReference type="EMBL" id="CDX02627.1"/>
    </source>
</evidence>
<reference evidence="2" key="1">
    <citation type="submission" date="2014-07" db="EMBL/GenBank/DDBJ databases">
        <authorList>
            <person name="Hornung V.Bastian."/>
        </authorList>
    </citation>
    <scope>NUCLEOTIDE SEQUENCE</scope>
    <source>
        <strain evidence="2">PCE-S</strain>
    </source>
</reference>
<proteinExistence type="predicted"/>
<organism evidence="2">
    <name type="scientific">Desulfitobacterium hafniense</name>
    <name type="common">Desulfitobacterium frappieri</name>
    <dbReference type="NCBI Taxonomy" id="49338"/>
    <lineage>
        <taxon>Bacteria</taxon>
        <taxon>Bacillati</taxon>
        <taxon>Bacillota</taxon>
        <taxon>Clostridia</taxon>
        <taxon>Eubacteriales</taxon>
        <taxon>Desulfitobacteriaceae</taxon>
        <taxon>Desulfitobacterium</taxon>
    </lineage>
</organism>
<keyword evidence="1" id="KW-0812">Transmembrane</keyword>
<keyword evidence="1" id="KW-1133">Transmembrane helix</keyword>
<dbReference type="PATRIC" id="fig|49338.4.peg.2943"/>
<protein>
    <submittedName>
        <fullName evidence="2">Uncharacterized protein</fullName>
    </submittedName>
</protein>
<evidence type="ECO:0000313" key="4">
    <source>
        <dbReference type="Proteomes" id="UP000054623"/>
    </source>
</evidence>
<dbReference type="AlphaFoldDB" id="A0A098B2P1"/>